<dbReference type="PANTHER" id="PTHR48100:SF61">
    <property type="entry name" value="PHOSPHOGLYCERATE MUTASE"/>
    <property type="match status" value="1"/>
</dbReference>
<sequence length="258" mass="30273">MNKSKFILIRHAESEYNLAARLAVNSSKEVTNFKEESLKIKQDESLIDCGLTQYGIQQCLESAQKMSSFNVDIVLVSPLRRAIQTAHYLFRDHPNKPKFIVVPFLREMLSSSCDIGGNLTTTMNEFPQFDYSRILNTEFLQQYPNMWTMEYLWNQEQKQQMKQYLLQQQCDDLNSRGPKHILDYLFQYPPDSVVETFMDTMNRIKQAKQELSFYRNQNVICVTHSRFLQTISAQQFDAEGKPKDGTWIKNCDYIEVDI</sequence>
<evidence type="ECO:0000313" key="1">
    <source>
        <dbReference type="EMBL" id="CAD8080400.1"/>
    </source>
</evidence>
<evidence type="ECO:0008006" key="3">
    <source>
        <dbReference type="Google" id="ProtNLM"/>
    </source>
</evidence>
<dbReference type="GO" id="GO:0016791">
    <property type="term" value="F:phosphatase activity"/>
    <property type="evidence" value="ECO:0007669"/>
    <property type="project" value="TreeGrafter"/>
</dbReference>
<organism evidence="1 2">
    <name type="scientific">Paramecium primaurelia</name>
    <dbReference type="NCBI Taxonomy" id="5886"/>
    <lineage>
        <taxon>Eukaryota</taxon>
        <taxon>Sar</taxon>
        <taxon>Alveolata</taxon>
        <taxon>Ciliophora</taxon>
        <taxon>Intramacronucleata</taxon>
        <taxon>Oligohymenophorea</taxon>
        <taxon>Peniculida</taxon>
        <taxon>Parameciidae</taxon>
        <taxon>Paramecium</taxon>
    </lineage>
</organism>
<comment type="caution">
    <text evidence="1">The sequence shown here is derived from an EMBL/GenBank/DDBJ whole genome shotgun (WGS) entry which is preliminary data.</text>
</comment>
<dbReference type="SMART" id="SM00855">
    <property type="entry name" value="PGAM"/>
    <property type="match status" value="1"/>
</dbReference>
<dbReference type="InterPro" id="IPR050275">
    <property type="entry name" value="PGM_Phosphatase"/>
</dbReference>
<name>A0A8S1MIZ7_PARPR</name>
<dbReference type="CDD" id="cd07067">
    <property type="entry name" value="HP_PGM_like"/>
    <property type="match status" value="1"/>
</dbReference>
<proteinExistence type="predicted"/>
<protein>
    <recommendedName>
        <fullName evidence="3">Phosphoglycerate mutase</fullName>
    </recommendedName>
</protein>
<keyword evidence="2" id="KW-1185">Reference proteome</keyword>
<dbReference type="Pfam" id="PF00300">
    <property type="entry name" value="His_Phos_1"/>
    <property type="match status" value="1"/>
</dbReference>
<dbReference type="OMA" id="MEYLWNQ"/>
<dbReference type="AlphaFoldDB" id="A0A8S1MIZ7"/>
<dbReference type="Proteomes" id="UP000688137">
    <property type="component" value="Unassembled WGS sequence"/>
</dbReference>
<accession>A0A8S1MIZ7</accession>
<dbReference type="InterPro" id="IPR013078">
    <property type="entry name" value="His_Pase_superF_clade-1"/>
</dbReference>
<reference evidence="1" key="1">
    <citation type="submission" date="2021-01" db="EMBL/GenBank/DDBJ databases">
        <authorList>
            <consortium name="Genoscope - CEA"/>
            <person name="William W."/>
        </authorList>
    </citation>
    <scope>NUCLEOTIDE SEQUENCE</scope>
</reference>
<gene>
    <name evidence="1" type="ORF">PPRIM_AZ9-3.1.T0630243</name>
</gene>
<dbReference type="EMBL" id="CAJJDM010000064">
    <property type="protein sequence ID" value="CAD8080400.1"/>
    <property type="molecule type" value="Genomic_DNA"/>
</dbReference>
<evidence type="ECO:0000313" key="2">
    <source>
        <dbReference type="Proteomes" id="UP000688137"/>
    </source>
</evidence>
<dbReference type="GO" id="GO:0005737">
    <property type="term" value="C:cytoplasm"/>
    <property type="evidence" value="ECO:0007669"/>
    <property type="project" value="TreeGrafter"/>
</dbReference>
<dbReference type="PANTHER" id="PTHR48100">
    <property type="entry name" value="BROAD-SPECIFICITY PHOSPHATASE YOR283W-RELATED"/>
    <property type="match status" value="1"/>
</dbReference>